<dbReference type="InterPro" id="IPR001647">
    <property type="entry name" value="HTH_TetR"/>
</dbReference>
<dbReference type="Pfam" id="PF00440">
    <property type="entry name" value="TetR_N"/>
    <property type="match status" value="1"/>
</dbReference>
<evidence type="ECO:0000313" key="5">
    <source>
        <dbReference type="Proteomes" id="UP000029858"/>
    </source>
</evidence>
<dbReference type="SUPFAM" id="SSF46689">
    <property type="entry name" value="Homeodomain-like"/>
    <property type="match status" value="1"/>
</dbReference>
<dbReference type="RefSeq" id="WP_036708537.1">
    <property type="nucleotide sequence ID" value="NZ_JRKQ01000024.1"/>
</dbReference>
<dbReference type="PROSITE" id="PS50977">
    <property type="entry name" value="HTH_TETR_2"/>
    <property type="match status" value="1"/>
</dbReference>
<evidence type="ECO:0000256" key="1">
    <source>
        <dbReference type="ARBA" id="ARBA00023125"/>
    </source>
</evidence>
<protein>
    <submittedName>
        <fullName evidence="4">TetR family transcriptional regulator</fullName>
    </submittedName>
</protein>
<sequence length="211" mass="23900">MDQICAETGWRGSREGWLEAARAALLDSGVDAVRIQSLAKRVRLSRTSFYWFFKDREALLDSLVAAWRDQNTGAIVRQSSAYAESLAEAMLNVFDCWVDPTLFDSKLEYAVRAWALQSPNVAAQVHEADEARIAALTAMFLRFGLEPVRADVSARVTYLAQIGYITMQSKTPEDLSVRMGRFPDYIAIYTGQMPEQREMDRFMARHGYRPG</sequence>
<feature type="DNA-binding region" description="H-T-H motif" evidence="2">
    <location>
        <begin position="34"/>
        <end position="53"/>
    </location>
</feature>
<dbReference type="Gene3D" id="1.10.357.10">
    <property type="entry name" value="Tetracycline Repressor, domain 2"/>
    <property type="match status" value="1"/>
</dbReference>
<proteinExistence type="predicted"/>
<dbReference type="Proteomes" id="UP000029858">
    <property type="component" value="Unassembled WGS sequence"/>
</dbReference>
<dbReference type="PANTHER" id="PTHR30055">
    <property type="entry name" value="HTH-TYPE TRANSCRIPTIONAL REGULATOR RUTR"/>
    <property type="match status" value="1"/>
</dbReference>
<dbReference type="GO" id="GO:0003700">
    <property type="term" value="F:DNA-binding transcription factor activity"/>
    <property type="evidence" value="ECO:0007669"/>
    <property type="project" value="TreeGrafter"/>
</dbReference>
<organism evidence="4 5">
    <name type="scientific">Paracoccus sanguinis</name>
    <dbReference type="NCBI Taxonomy" id="1545044"/>
    <lineage>
        <taxon>Bacteria</taxon>
        <taxon>Pseudomonadati</taxon>
        <taxon>Pseudomonadota</taxon>
        <taxon>Alphaproteobacteria</taxon>
        <taxon>Rhodobacterales</taxon>
        <taxon>Paracoccaceae</taxon>
        <taxon>Paracoccus</taxon>
    </lineage>
</organism>
<dbReference type="AlphaFoldDB" id="A0A099GIJ3"/>
<dbReference type="PANTHER" id="PTHR30055:SF239">
    <property type="entry name" value="TRANSCRIPTIONAL REGULATORY PROTEIN"/>
    <property type="match status" value="1"/>
</dbReference>
<dbReference type="InterPro" id="IPR050109">
    <property type="entry name" value="HTH-type_TetR-like_transc_reg"/>
</dbReference>
<dbReference type="InterPro" id="IPR009057">
    <property type="entry name" value="Homeodomain-like_sf"/>
</dbReference>
<feature type="domain" description="HTH tetR-type" evidence="3">
    <location>
        <begin position="11"/>
        <end position="71"/>
    </location>
</feature>
<evidence type="ECO:0000259" key="3">
    <source>
        <dbReference type="PROSITE" id="PS50977"/>
    </source>
</evidence>
<evidence type="ECO:0000256" key="2">
    <source>
        <dbReference type="PROSITE-ProRule" id="PRU00335"/>
    </source>
</evidence>
<name>A0A099GIJ3_9RHOB</name>
<keyword evidence="1 2" id="KW-0238">DNA-binding</keyword>
<dbReference type="GO" id="GO:0000976">
    <property type="term" value="F:transcription cis-regulatory region binding"/>
    <property type="evidence" value="ECO:0007669"/>
    <property type="project" value="TreeGrafter"/>
</dbReference>
<evidence type="ECO:0000313" key="4">
    <source>
        <dbReference type="EMBL" id="KGJ22655.1"/>
    </source>
</evidence>
<gene>
    <name evidence="4" type="ORF">IX56_06895</name>
</gene>
<reference evidence="4 5" key="1">
    <citation type="submission" date="2014-09" db="EMBL/GenBank/DDBJ databases">
        <authorList>
            <person name="McGinnis J.M."/>
            <person name="Wolfgang W.J."/>
        </authorList>
    </citation>
    <scope>NUCLEOTIDE SEQUENCE [LARGE SCALE GENOMIC DNA]</scope>
    <source>
        <strain evidence="4 5">5503</strain>
    </source>
</reference>
<dbReference type="EMBL" id="JRKQ01000024">
    <property type="protein sequence ID" value="KGJ22655.1"/>
    <property type="molecule type" value="Genomic_DNA"/>
</dbReference>
<comment type="caution">
    <text evidence="4">The sequence shown here is derived from an EMBL/GenBank/DDBJ whole genome shotgun (WGS) entry which is preliminary data.</text>
</comment>
<reference evidence="4 5" key="2">
    <citation type="submission" date="2014-10" db="EMBL/GenBank/DDBJ databases">
        <title>Paracoccus sanguinis sp. nov., isolated from clinical specimens of New York State patients.</title>
        <authorList>
            <person name="Mingle L.A."/>
            <person name="Cole J.A."/>
            <person name="Lapierre P."/>
            <person name="Musser K.A."/>
        </authorList>
    </citation>
    <scope>NUCLEOTIDE SEQUENCE [LARGE SCALE GENOMIC DNA]</scope>
    <source>
        <strain evidence="4 5">5503</strain>
    </source>
</reference>
<accession>A0A099GIJ3</accession>